<feature type="chain" id="PRO_5026325879" description="Spore coat protein" evidence="1">
    <location>
        <begin position="28"/>
        <end position="222"/>
    </location>
</feature>
<gene>
    <name evidence="2" type="ORF">GH754_01645</name>
</gene>
<accession>A0A6G1X202</accession>
<organism evidence="2 3">
    <name type="scientific">Salinibacillus xinjiangensis</name>
    <dbReference type="NCBI Taxonomy" id="1229268"/>
    <lineage>
        <taxon>Bacteria</taxon>
        <taxon>Bacillati</taxon>
        <taxon>Bacillota</taxon>
        <taxon>Bacilli</taxon>
        <taxon>Bacillales</taxon>
        <taxon>Bacillaceae</taxon>
        <taxon>Salinibacillus</taxon>
    </lineage>
</organism>
<proteinExistence type="predicted"/>
<name>A0A6G1X202_9BACI</name>
<dbReference type="EMBL" id="WJNH01000001">
    <property type="protein sequence ID" value="MRG85027.1"/>
    <property type="molecule type" value="Genomic_DNA"/>
</dbReference>
<dbReference type="Pfam" id="PF12389">
    <property type="entry name" value="Peptidase_M73"/>
    <property type="match status" value="1"/>
</dbReference>
<dbReference type="Proteomes" id="UP000480185">
    <property type="component" value="Unassembled WGS sequence"/>
</dbReference>
<keyword evidence="3" id="KW-1185">Reference proteome</keyword>
<dbReference type="InterPro" id="IPR023833">
    <property type="entry name" value="Signal_pept_SipW-depend-type"/>
</dbReference>
<dbReference type="RefSeq" id="WP_153726983.1">
    <property type="nucleotide sequence ID" value="NZ_WJNH01000001.1"/>
</dbReference>
<evidence type="ECO:0000313" key="3">
    <source>
        <dbReference type="Proteomes" id="UP000480185"/>
    </source>
</evidence>
<feature type="signal peptide" evidence="1">
    <location>
        <begin position="1"/>
        <end position="27"/>
    </location>
</feature>
<dbReference type="NCBIfam" id="TIGR04088">
    <property type="entry name" value="cognate_SipW"/>
    <property type="match status" value="1"/>
</dbReference>
<dbReference type="OrthoDB" id="2660939at2"/>
<dbReference type="InterPro" id="IPR022121">
    <property type="entry name" value="Peptidase_M73_camelysin"/>
</dbReference>
<reference evidence="2 3" key="1">
    <citation type="submission" date="2019-11" db="EMBL/GenBank/DDBJ databases">
        <authorList>
            <person name="Li J."/>
        </authorList>
    </citation>
    <scope>NUCLEOTIDE SEQUENCE [LARGE SCALE GENOMIC DNA]</scope>
    <source>
        <strain evidence="2 3">J4</strain>
    </source>
</reference>
<sequence>MSMKKKMGTSILAGALGLSLIGGGTWAAFNDVEDTQNTLANGVLDLEFGEKNTIDFEIRNLKPGDHFTKTLHLVHGDTATLDINQILVSTNSVEGVWEDKDVLNLNSEVGAGSGDNSESDFLSQFKVVVSADGSQVWSGHLNQLVGLNPVDITGTNDTTAGLPVGEEMEYEVYIEFEENDDRFPNSRYFEQNKYQGEESKFEMSFEATQMPGEERFNGDDAE</sequence>
<protein>
    <recommendedName>
        <fullName evidence="4">Spore coat protein</fullName>
    </recommendedName>
</protein>
<evidence type="ECO:0000313" key="2">
    <source>
        <dbReference type="EMBL" id="MRG85027.1"/>
    </source>
</evidence>
<comment type="caution">
    <text evidence="2">The sequence shown here is derived from an EMBL/GenBank/DDBJ whole genome shotgun (WGS) entry which is preliminary data.</text>
</comment>
<evidence type="ECO:0008006" key="4">
    <source>
        <dbReference type="Google" id="ProtNLM"/>
    </source>
</evidence>
<dbReference type="AlphaFoldDB" id="A0A6G1X202"/>
<keyword evidence="1" id="KW-0732">Signal</keyword>
<evidence type="ECO:0000256" key="1">
    <source>
        <dbReference type="SAM" id="SignalP"/>
    </source>
</evidence>